<evidence type="ECO:0008006" key="4">
    <source>
        <dbReference type="Google" id="ProtNLM"/>
    </source>
</evidence>
<name>M1DIS7_SOLTU</name>
<protein>
    <recommendedName>
        <fullName evidence="4">Integrase core domain containing protein</fullName>
    </recommendedName>
</protein>
<proteinExistence type="predicted"/>
<dbReference type="InParanoid" id="M1DIS7"/>
<evidence type="ECO:0000256" key="1">
    <source>
        <dbReference type="SAM" id="MobiDB-lite"/>
    </source>
</evidence>
<evidence type="ECO:0000313" key="2">
    <source>
        <dbReference type="EnsemblPlants" id="PGSC0003DMT400089720"/>
    </source>
</evidence>
<dbReference type="AlphaFoldDB" id="M1DIS7"/>
<evidence type="ECO:0000313" key="3">
    <source>
        <dbReference type="Proteomes" id="UP000011115"/>
    </source>
</evidence>
<reference evidence="3" key="1">
    <citation type="journal article" date="2011" name="Nature">
        <title>Genome sequence and analysis of the tuber crop potato.</title>
        <authorList>
            <consortium name="The Potato Genome Sequencing Consortium"/>
        </authorList>
    </citation>
    <scope>NUCLEOTIDE SEQUENCE [LARGE SCALE GENOMIC DNA]</scope>
    <source>
        <strain evidence="3">cv. DM1-3 516 R44</strain>
    </source>
</reference>
<feature type="region of interest" description="Disordered" evidence="1">
    <location>
        <begin position="1"/>
        <end position="23"/>
    </location>
</feature>
<keyword evidence="3" id="KW-1185">Reference proteome</keyword>
<dbReference type="Proteomes" id="UP000011115">
    <property type="component" value="Unassembled WGS sequence"/>
</dbReference>
<organism evidence="2 3">
    <name type="scientific">Solanum tuberosum</name>
    <name type="common">Potato</name>
    <dbReference type="NCBI Taxonomy" id="4113"/>
    <lineage>
        <taxon>Eukaryota</taxon>
        <taxon>Viridiplantae</taxon>
        <taxon>Streptophyta</taxon>
        <taxon>Embryophyta</taxon>
        <taxon>Tracheophyta</taxon>
        <taxon>Spermatophyta</taxon>
        <taxon>Magnoliopsida</taxon>
        <taxon>eudicotyledons</taxon>
        <taxon>Gunneridae</taxon>
        <taxon>Pentapetalae</taxon>
        <taxon>asterids</taxon>
        <taxon>lamiids</taxon>
        <taxon>Solanales</taxon>
        <taxon>Solanaceae</taxon>
        <taxon>Solanoideae</taxon>
        <taxon>Solaneae</taxon>
        <taxon>Solanum</taxon>
    </lineage>
</organism>
<dbReference type="PaxDb" id="4113-PGSC0003DMT400089720"/>
<accession>M1DIS7</accession>
<reference evidence="2" key="2">
    <citation type="submission" date="2015-06" db="UniProtKB">
        <authorList>
            <consortium name="EnsemblPlants"/>
        </authorList>
    </citation>
    <scope>IDENTIFICATION</scope>
    <source>
        <strain evidence="2">DM1-3 516 R44</strain>
    </source>
</reference>
<feature type="region of interest" description="Disordered" evidence="1">
    <location>
        <begin position="216"/>
        <end position="241"/>
    </location>
</feature>
<dbReference type="HOGENOM" id="CLU_073464_2_0_1"/>
<sequence>MQVGEPRVQSVTRRGGRLARLGPTFDSQKTQVRSCKTKRAYRRVGDSPNRSASPTLSAVWTPKSTGGPVNLSEFDFVFKGCGVEIWHVGLFGKLGRARRTVRRGLVCARRRALHFVDQPFFLEIFKPVLSASLIWLAKVTLRLADRFDMARPKVVGRDMSPRKRAKGITINEDAAASKAKATKLPTTCGKGKVKGKAPAAESLEVNSDSEGVYATYLTTSESEGEHQDPQADISEPEDDQLLLARRAEMCSKRLNDPSRIWVP</sequence>
<dbReference type="Gramene" id="PGSC0003DMT400089720">
    <property type="protein sequence ID" value="PGSC0003DMT400089720"/>
    <property type="gene ID" value="PGSC0003DMG400039291"/>
</dbReference>
<dbReference type="EnsemblPlants" id="PGSC0003DMT400089720">
    <property type="protein sequence ID" value="PGSC0003DMT400089720"/>
    <property type="gene ID" value="PGSC0003DMG400039291"/>
</dbReference>